<name>A0A0R1J9C5_9LACO</name>
<evidence type="ECO:0000259" key="1">
    <source>
        <dbReference type="Pfam" id="PF16285"/>
    </source>
</evidence>
<proteinExistence type="predicted"/>
<evidence type="ECO:0000259" key="2">
    <source>
        <dbReference type="Pfam" id="PF20956"/>
    </source>
</evidence>
<dbReference type="InterPro" id="IPR012361">
    <property type="entry name" value="GalT_short"/>
</dbReference>
<dbReference type="InterPro" id="IPR049285">
    <property type="entry name" value="DUF4931_C"/>
</dbReference>
<evidence type="ECO:0000313" key="3">
    <source>
        <dbReference type="EMBL" id="KRK64602.1"/>
    </source>
</evidence>
<dbReference type="InterPro" id="IPR036265">
    <property type="entry name" value="HIT-like_sf"/>
</dbReference>
<keyword evidence="4" id="KW-1185">Reference proteome</keyword>
<dbReference type="STRING" id="1423811.FC72_GL000330"/>
<dbReference type="Proteomes" id="UP000050929">
    <property type="component" value="Unassembled WGS sequence"/>
</dbReference>
<dbReference type="Gene3D" id="3.30.428.10">
    <property type="entry name" value="HIT-like"/>
    <property type="match status" value="1"/>
</dbReference>
<dbReference type="PIRSF" id="PIRSF031505">
    <property type="entry name" value="GalT_short"/>
    <property type="match status" value="1"/>
</dbReference>
<dbReference type="Pfam" id="PF16285">
    <property type="entry name" value="DUF4931_N"/>
    <property type="match status" value="1"/>
</dbReference>
<dbReference type="EMBL" id="AZDG01000010">
    <property type="protein sequence ID" value="KRK64602.1"/>
    <property type="molecule type" value="Genomic_DNA"/>
</dbReference>
<dbReference type="InterPro" id="IPR046322">
    <property type="entry name" value="DUF4931"/>
</dbReference>
<dbReference type="Pfam" id="PF20956">
    <property type="entry name" value="DUF4931_C"/>
    <property type="match status" value="1"/>
</dbReference>
<evidence type="ECO:0000313" key="4">
    <source>
        <dbReference type="Proteomes" id="UP000050929"/>
    </source>
</evidence>
<feature type="domain" description="DUF4931" evidence="2">
    <location>
        <begin position="135"/>
        <end position="244"/>
    </location>
</feature>
<dbReference type="RefSeq" id="WP_057765728.1">
    <property type="nucleotide sequence ID" value="NZ_AZDG01000010.1"/>
</dbReference>
<dbReference type="AlphaFoldDB" id="A0A0R1J9C5"/>
<dbReference type="PATRIC" id="fig|1423811.3.peg.331"/>
<reference evidence="3 4" key="1">
    <citation type="journal article" date="2015" name="Genome Announc.">
        <title>Expanding the biotechnology potential of lactobacilli through comparative genomics of 213 strains and associated genera.</title>
        <authorList>
            <person name="Sun Z."/>
            <person name="Harris H.M."/>
            <person name="McCann A."/>
            <person name="Guo C."/>
            <person name="Argimon S."/>
            <person name="Zhang W."/>
            <person name="Yang X."/>
            <person name="Jeffery I.B."/>
            <person name="Cooney J.C."/>
            <person name="Kagawa T.F."/>
            <person name="Liu W."/>
            <person name="Song Y."/>
            <person name="Salvetti E."/>
            <person name="Wrobel A."/>
            <person name="Rasinkangas P."/>
            <person name="Parkhill J."/>
            <person name="Rea M.C."/>
            <person name="O'Sullivan O."/>
            <person name="Ritari J."/>
            <person name="Douillard F.P."/>
            <person name="Paul Ross R."/>
            <person name="Yang R."/>
            <person name="Briner A.E."/>
            <person name="Felis G.E."/>
            <person name="de Vos W.M."/>
            <person name="Barrangou R."/>
            <person name="Klaenhammer T.R."/>
            <person name="Caufield P.W."/>
            <person name="Cui Y."/>
            <person name="Zhang H."/>
            <person name="O'Toole P.W."/>
        </authorList>
    </citation>
    <scope>NUCLEOTIDE SEQUENCE [LARGE SCALE GENOMIC DNA]</scope>
    <source>
        <strain evidence="3 4">DSM 20183</strain>
    </source>
</reference>
<sequence length="257" mass="30004">MQEQIEFIVSKAKGKPENIVHENNYCPFCDVKSLTNIFKREEDRIWLMNKYRVLADSMQTVLIESSDHNGDWSNYSSENGAQIMEFALRCFDEMRSDPKYKSVIMYKNFGPHSGGSLLHPHMQIIGLDKVDAYTHVHENNFKGRDYLKIGNAKLNISTEPILSFLEFNIRIKDISDAKSMADSLRMMTNYILHRFFNGKFDSYNLFFYHVNGEIICKLIPRINTSPVVMGYKMPQVDNLEQIQKVEKEIIEFNSNFK</sequence>
<comment type="caution">
    <text evidence="3">The sequence shown here is derived from an EMBL/GenBank/DDBJ whole genome shotgun (WGS) entry which is preliminary data.</text>
</comment>
<evidence type="ECO:0008006" key="5">
    <source>
        <dbReference type="Google" id="ProtNLM"/>
    </source>
</evidence>
<gene>
    <name evidence="3" type="ORF">FC72_GL000330</name>
</gene>
<organism evidence="3 4">
    <name type="scientific">Companilactobacillus tucceti DSM 20183</name>
    <dbReference type="NCBI Taxonomy" id="1423811"/>
    <lineage>
        <taxon>Bacteria</taxon>
        <taxon>Bacillati</taxon>
        <taxon>Bacillota</taxon>
        <taxon>Bacilli</taxon>
        <taxon>Lactobacillales</taxon>
        <taxon>Lactobacillaceae</taxon>
        <taxon>Companilactobacillus</taxon>
    </lineage>
</organism>
<protein>
    <recommendedName>
        <fullName evidence="5">Galactose-1-phosphate uridylyltransferase</fullName>
    </recommendedName>
</protein>
<dbReference type="OrthoDB" id="1803128at2"/>
<dbReference type="SUPFAM" id="SSF54197">
    <property type="entry name" value="HIT-like"/>
    <property type="match status" value="1"/>
</dbReference>
<feature type="domain" description="DUF4931" evidence="1">
    <location>
        <begin position="8"/>
        <end position="130"/>
    </location>
</feature>
<accession>A0A0R1J9C5</accession>